<evidence type="ECO:0000313" key="1">
    <source>
        <dbReference type="EMBL" id="KHG27931.1"/>
    </source>
</evidence>
<proteinExistence type="predicted"/>
<protein>
    <submittedName>
        <fullName evidence="1">Uncharacterized protein</fullName>
    </submittedName>
</protein>
<gene>
    <name evidence="1" type="ORF">F383_13919</name>
</gene>
<evidence type="ECO:0000313" key="2">
    <source>
        <dbReference type="Proteomes" id="UP000032142"/>
    </source>
</evidence>
<sequence>MKPSLQDMPQRTV</sequence>
<name>A0A0B0PWZ4_GOSAR</name>
<keyword evidence="2" id="KW-1185">Reference proteome</keyword>
<organism evidence="1 2">
    <name type="scientific">Gossypium arboreum</name>
    <name type="common">Tree cotton</name>
    <name type="synonym">Gossypium nanking</name>
    <dbReference type="NCBI Taxonomy" id="29729"/>
    <lineage>
        <taxon>Eukaryota</taxon>
        <taxon>Viridiplantae</taxon>
        <taxon>Streptophyta</taxon>
        <taxon>Embryophyta</taxon>
        <taxon>Tracheophyta</taxon>
        <taxon>Spermatophyta</taxon>
        <taxon>Magnoliopsida</taxon>
        <taxon>eudicotyledons</taxon>
        <taxon>Gunneridae</taxon>
        <taxon>Pentapetalae</taxon>
        <taxon>rosids</taxon>
        <taxon>malvids</taxon>
        <taxon>Malvales</taxon>
        <taxon>Malvaceae</taxon>
        <taxon>Malvoideae</taxon>
        <taxon>Gossypium</taxon>
    </lineage>
</organism>
<dbReference type="Proteomes" id="UP000032142">
    <property type="component" value="Unassembled WGS sequence"/>
</dbReference>
<accession>A0A0B0PWZ4</accession>
<reference evidence="2" key="1">
    <citation type="submission" date="2014-09" db="EMBL/GenBank/DDBJ databases">
        <authorList>
            <person name="Mudge J."/>
            <person name="Ramaraj T."/>
            <person name="Lindquist I.E."/>
            <person name="Bharti A.K."/>
            <person name="Sundararajan A."/>
            <person name="Cameron C.T."/>
            <person name="Woodward J.E."/>
            <person name="May G.D."/>
            <person name="Brubaker C."/>
            <person name="Broadhvest J."/>
            <person name="Wilkins T.A."/>
        </authorList>
    </citation>
    <scope>NUCLEOTIDE SEQUENCE</scope>
    <source>
        <strain evidence="2">cv. AKA8401</strain>
    </source>
</reference>
<dbReference type="EMBL" id="KN442955">
    <property type="protein sequence ID" value="KHG27931.1"/>
    <property type="molecule type" value="Genomic_DNA"/>
</dbReference>